<reference evidence="7" key="1">
    <citation type="submission" date="2022-08" db="EMBL/GenBank/DDBJ databases">
        <title>Novel Bdellovibrio Species Isolated from Svalbard: Designation Bdellovibrio svalbardensis.</title>
        <authorList>
            <person name="Mitchell R.J."/>
            <person name="Choi S.Y."/>
        </authorList>
    </citation>
    <scope>NUCLEOTIDE SEQUENCE</scope>
    <source>
        <strain evidence="7">PAP01</strain>
    </source>
</reference>
<gene>
    <name evidence="7" type="ORF">NWE73_15405</name>
</gene>
<dbReference type="EMBL" id="JANRMI010000004">
    <property type="protein sequence ID" value="MDG0817767.1"/>
    <property type="molecule type" value="Genomic_DNA"/>
</dbReference>
<dbReference type="Gene3D" id="1.10.10.10">
    <property type="entry name" value="Winged helix-like DNA-binding domain superfamily/Winged helix DNA-binding domain"/>
    <property type="match status" value="1"/>
</dbReference>
<dbReference type="InterPro" id="IPR036390">
    <property type="entry name" value="WH_DNA-bd_sf"/>
</dbReference>
<dbReference type="InterPro" id="IPR050397">
    <property type="entry name" value="Env_Response_Regulators"/>
</dbReference>
<evidence type="ECO:0000259" key="6">
    <source>
        <dbReference type="PROSITE" id="PS51063"/>
    </source>
</evidence>
<evidence type="ECO:0000256" key="2">
    <source>
        <dbReference type="ARBA" id="ARBA00023125"/>
    </source>
</evidence>
<dbReference type="SMART" id="SM00419">
    <property type="entry name" value="HTH_CRP"/>
    <property type="match status" value="1"/>
</dbReference>
<dbReference type="Gene3D" id="2.60.120.10">
    <property type="entry name" value="Jelly Rolls"/>
    <property type="match status" value="1"/>
</dbReference>
<comment type="caution">
    <text evidence="7">The sequence shown here is derived from an EMBL/GenBank/DDBJ whole genome shotgun (WGS) entry which is preliminary data.</text>
</comment>
<evidence type="ECO:0000313" key="7">
    <source>
        <dbReference type="EMBL" id="MDG0817767.1"/>
    </source>
</evidence>
<keyword evidence="1" id="KW-0805">Transcription regulation</keyword>
<dbReference type="CDD" id="cd00038">
    <property type="entry name" value="CAP_ED"/>
    <property type="match status" value="1"/>
</dbReference>
<dbReference type="Pfam" id="PF13545">
    <property type="entry name" value="HTH_Crp_2"/>
    <property type="match status" value="1"/>
</dbReference>
<evidence type="ECO:0000256" key="3">
    <source>
        <dbReference type="ARBA" id="ARBA00023163"/>
    </source>
</evidence>
<protein>
    <submittedName>
        <fullName evidence="7">Crp/Fnr family transcriptional regulator</fullName>
    </submittedName>
</protein>
<dbReference type="SMART" id="SM00100">
    <property type="entry name" value="cNMP"/>
    <property type="match status" value="1"/>
</dbReference>
<dbReference type="CDD" id="cd00092">
    <property type="entry name" value="HTH_CRP"/>
    <property type="match status" value="1"/>
</dbReference>
<dbReference type="InterPro" id="IPR018490">
    <property type="entry name" value="cNMP-bd_dom_sf"/>
</dbReference>
<dbReference type="PROSITE" id="PS50042">
    <property type="entry name" value="CNMP_BINDING_3"/>
    <property type="match status" value="1"/>
</dbReference>
<accession>A0ABT6DLL5</accession>
<dbReference type="InterPro" id="IPR000595">
    <property type="entry name" value="cNMP-bd_dom"/>
</dbReference>
<sequence>MELREIFSEARRVQYKRHDVIYKMGDEPENIYFLDKGLVGLVVWSESGKDHLVRLFKAGQIFGHRSLFAQERYHASATALDDVEVLVMSKAQLRERMKGNCDLAENLLQNLAKELRVAEAKQVVLTEKDVSARIAEAIIYFKELHPTHSWTRQEIADFCGTTVATVIRTLAKFVDDGLIEQQGRDIIILDRESLLSQG</sequence>
<feature type="coiled-coil region" evidence="4">
    <location>
        <begin position="94"/>
        <end position="128"/>
    </location>
</feature>
<dbReference type="SUPFAM" id="SSF51206">
    <property type="entry name" value="cAMP-binding domain-like"/>
    <property type="match status" value="1"/>
</dbReference>
<evidence type="ECO:0000256" key="1">
    <source>
        <dbReference type="ARBA" id="ARBA00023015"/>
    </source>
</evidence>
<dbReference type="PROSITE" id="PS51063">
    <property type="entry name" value="HTH_CRP_2"/>
    <property type="match status" value="1"/>
</dbReference>
<feature type="domain" description="HTH crp-type" evidence="6">
    <location>
        <begin position="128"/>
        <end position="192"/>
    </location>
</feature>
<evidence type="ECO:0000259" key="5">
    <source>
        <dbReference type="PROSITE" id="PS50042"/>
    </source>
</evidence>
<proteinExistence type="predicted"/>
<dbReference type="PANTHER" id="PTHR24567">
    <property type="entry name" value="CRP FAMILY TRANSCRIPTIONAL REGULATORY PROTEIN"/>
    <property type="match status" value="1"/>
</dbReference>
<dbReference type="InterPro" id="IPR014710">
    <property type="entry name" value="RmlC-like_jellyroll"/>
</dbReference>
<dbReference type="InterPro" id="IPR036388">
    <property type="entry name" value="WH-like_DNA-bd_sf"/>
</dbReference>
<dbReference type="Pfam" id="PF00027">
    <property type="entry name" value="cNMP_binding"/>
    <property type="match status" value="1"/>
</dbReference>
<keyword evidence="3" id="KW-0804">Transcription</keyword>
<keyword evidence="2" id="KW-0238">DNA-binding</keyword>
<name>A0ABT6DLL5_9BACT</name>
<dbReference type="PANTHER" id="PTHR24567:SF26">
    <property type="entry name" value="REGULATORY PROTEIN YEIL"/>
    <property type="match status" value="1"/>
</dbReference>
<dbReference type="RefSeq" id="WP_277579238.1">
    <property type="nucleotide sequence ID" value="NZ_JANRMI010000004.1"/>
</dbReference>
<keyword evidence="4" id="KW-0175">Coiled coil</keyword>
<dbReference type="InterPro" id="IPR012318">
    <property type="entry name" value="HTH_CRP"/>
</dbReference>
<evidence type="ECO:0000313" key="8">
    <source>
        <dbReference type="Proteomes" id="UP001152321"/>
    </source>
</evidence>
<organism evidence="7 8">
    <name type="scientific">Bdellovibrio svalbardensis</name>
    <dbReference type="NCBI Taxonomy" id="2972972"/>
    <lineage>
        <taxon>Bacteria</taxon>
        <taxon>Pseudomonadati</taxon>
        <taxon>Bdellovibrionota</taxon>
        <taxon>Bdellovibrionia</taxon>
        <taxon>Bdellovibrionales</taxon>
        <taxon>Pseudobdellovibrionaceae</taxon>
        <taxon>Bdellovibrio</taxon>
    </lineage>
</organism>
<dbReference type="Proteomes" id="UP001152321">
    <property type="component" value="Unassembled WGS sequence"/>
</dbReference>
<evidence type="ECO:0000256" key="4">
    <source>
        <dbReference type="SAM" id="Coils"/>
    </source>
</evidence>
<dbReference type="SUPFAM" id="SSF46785">
    <property type="entry name" value="Winged helix' DNA-binding domain"/>
    <property type="match status" value="1"/>
</dbReference>
<keyword evidence="8" id="KW-1185">Reference proteome</keyword>
<feature type="domain" description="Cyclic nucleotide-binding" evidence="5">
    <location>
        <begin position="1"/>
        <end position="114"/>
    </location>
</feature>